<evidence type="ECO:0000313" key="2">
    <source>
        <dbReference type="Proteomes" id="UP001321445"/>
    </source>
</evidence>
<dbReference type="SUPFAM" id="SSF51445">
    <property type="entry name" value="(Trans)glycosidases"/>
    <property type="match status" value="1"/>
</dbReference>
<gene>
    <name evidence="1" type="ORF">HCR_15570</name>
</gene>
<organism evidence="1 2">
    <name type="scientific">Hydrogenimonas cancrithermarum</name>
    <dbReference type="NCBI Taxonomy" id="2993563"/>
    <lineage>
        <taxon>Bacteria</taxon>
        <taxon>Pseudomonadati</taxon>
        <taxon>Campylobacterota</taxon>
        <taxon>Epsilonproteobacteria</taxon>
        <taxon>Campylobacterales</taxon>
        <taxon>Hydrogenimonadaceae</taxon>
        <taxon>Hydrogenimonas</taxon>
    </lineage>
</organism>
<name>A0ABN6WYE9_9BACT</name>
<accession>A0ABN6WYE9</accession>
<dbReference type="RefSeq" id="WP_286336205.1">
    <property type="nucleotide sequence ID" value="NZ_AP027370.1"/>
</dbReference>
<dbReference type="Pfam" id="PF14885">
    <property type="entry name" value="GHL15"/>
    <property type="match status" value="1"/>
</dbReference>
<keyword evidence="2" id="KW-1185">Reference proteome</keyword>
<sequence length="400" mass="45141">MKKFLILLLLLAGCGHITTEPSIPETSENFRIGARVTHDLSEPQIEFLNACFYYVMTPLLEEDMRDAIRGPQLILYRSIQGTWEGFDQFDWEHIDSHENMFLHHEGARIQTVWGSWLMNPGDFVDESAPDAMDHWINYYAVTAAEQVYAYGYDGLFVDSASHWLNPSAVDGVMPDDYDLDNWYQDRVDGLAYVKSKLPDRFVVFNGLHNRHGAEDSLANTDGGMWETFAFEPGIGKYRGEEEWSEVLELVMRHPDRFIVLVVKEQPGLTDDVRKRLFSVGSYLLVSGEKVVFSMSDEEHTRTNSLLYYPEYTLDLGAPLGNYTRSENGLYLRSFEKGLVIVNPSETKTLSMMLSSSFMRVVPAGGGEVDEVGGWDGSLSYEPVSGEVSLPPVSALLLVVP</sequence>
<proteinExistence type="predicted"/>
<dbReference type="InterPro" id="IPR029455">
    <property type="entry name" value="GHL15"/>
</dbReference>
<dbReference type="EMBL" id="AP027370">
    <property type="protein sequence ID" value="BDY13245.1"/>
    <property type="molecule type" value="Genomic_DNA"/>
</dbReference>
<protein>
    <submittedName>
        <fullName evidence="1">Uncharacterized protein</fullName>
    </submittedName>
</protein>
<reference evidence="1 2" key="1">
    <citation type="submission" date="2023-03" db="EMBL/GenBank/DDBJ databases">
        <title>Description of Hydrogenimonas sp. ISO32.</title>
        <authorList>
            <person name="Mino S."/>
            <person name="Fukazawa S."/>
            <person name="Sawabe T."/>
        </authorList>
    </citation>
    <scope>NUCLEOTIDE SEQUENCE [LARGE SCALE GENOMIC DNA]</scope>
    <source>
        <strain evidence="1 2">ISO32</strain>
    </source>
</reference>
<dbReference type="Proteomes" id="UP001321445">
    <property type="component" value="Chromosome"/>
</dbReference>
<dbReference type="InterPro" id="IPR017853">
    <property type="entry name" value="GH"/>
</dbReference>
<evidence type="ECO:0000313" key="1">
    <source>
        <dbReference type="EMBL" id="BDY13245.1"/>
    </source>
</evidence>